<protein>
    <submittedName>
        <fullName evidence="1">Uncharacterized protein</fullName>
    </submittedName>
</protein>
<sequence>MMLLRPLYGGQEKLIKHILKDLIISRILSALRHSLPKLGASIIKVCLYCTHLSAIMDVLAEIGAMPGDKVQVSAFTLKPGLKLHCGFVGDIVRAHKWNSENFTLVQETLEPFTEEQRTSVFLIDSFIAEILSDNDARVNDYLHTTILADVIRNGKNKLDAIVYPGVESVGG</sequence>
<reference evidence="1 2" key="1">
    <citation type="submission" date="2018-12" db="EMBL/GenBank/DDBJ databases">
        <authorList>
            <consortium name="Pathogen Informatics"/>
        </authorList>
    </citation>
    <scope>NUCLEOTIDE SEQUENCE [LARGE SCALE GENOMIC DNA]</scope>
    <source>
        <strain evidence="1 2">NCTC13635</strain>
    </source>
</reference>
<dbReference type="EMBL" id="LR134162">
    <property type="protein sequence ID" value="VEB04812.1"/>
    <property type="molecule type" value="Genomic_DNA"/>
</dbReference>
<gene>
    <name evidence="1" type="ORF">NCTC13635_04734</name>
</gene>
<accession>A0A447RYH6</accession>
<dbReference type="AlphaFoldDB" id="A0A447RYH6"/>
<evidence type="ECO:0000313" key="1">
    <source>
        <dbReference type="EMBL" id="VEB04812.1"/>
    </source>
</evidence>
<evidence type="ECO:0000313" key="2">
    <source>
        <dbReference type="Proteomes" id="UP000282433"/>
    </source>
</evidence>
<organism evidence="1 2">
    <name type="scientific">Klebsiella pneumoniae</name>
    <dbReference type="NCBI Taxonomy" id="573"/>
    <lineage>
        <taxon>Bacteria</taxon>
        <taxon>Pseudomonadati</taxon>
        <taxon>Pseudomonadota</taxon>
        <taxon>Gammaproteobacteria</taxon>
        <taxon>Enterobacterales</taxon>
        <taxon>Enterobacteriaceae</taxon>
        <taxon>Klebsiella/Raoultella group</taxon>
        <taxon>Klebsiella</taxon>
        <taxon>Klebsiella pneumoniae complex</taxon>
    </lineage>
</organism>
<proteinExistence type="predicted"/>
<name>A0A447RYH6_KLEPN</name>
<dbReference type="Proteomes" id="UP000282433">
    <property type="component" value="Chromosome"/>
</dbReference>